<dbReference type="Proteomes" id="UP000279422">
    <property type="component" value="Unassembled WGS sequence"/>
</dbReference>
<reference evidence="2 3" key="1">
    <citation type="submission" date="2018-06" db="EMBL/GenBank/DDBJ databases">
        <title>Extensive metabolic versatility and redundancy in microbially diverse, dynamic hydrothermal sediments.</title>
        <authorList>
            <person name="Dombrowski N."/>
            <person name="Teske A."/>
            <person name="Baker B.J."/>
        </authorList>
    </citation>
    <scope>NUCLEOTIDE SEQUENCE [LARGE SCALE GENOMIC DNA]</scope>
    <source>
        <strain evidence="2">B47_G16</strain>
    </source>
</reference>
<dbReference type="AlphaFoldDB" id="A0A497E2C6"/>
<dbReference type="SUPFAM" id="SSF53649">
    <property type="entry name" value="Alkaline phosphatase-like"/>
    <property type="match status" value="1"/>
</dbReference>
<gene>
    <name evidence="2" type="ORF">DRJ00_07915</name>
</gene>
<evidence type="ECO:0000313" key="3">
    <source>
        <dbReference type="Proteomes" id="UP000279422"/>
    </source>
</evidence>
<dbReference type="InterPro" id="IPR032506">
    <property type="entry name" value="SGSH_C"/>
</dbReference>
<evidence type="ECO:0000259" key="1">
    <source>
        <dbReference type="Pfam" id="PF16347"/>
    </source>
</evidence>
<dbReference type="InterPro" id="IPR017850">
    <property type="entry name" value="Alkaline_phosphatase_core_sf"/>
</dbReference>
<feature type="domain" description="N-sulphoglucosamine sulphohydrolase C-terminal" evidence="1">
    <location>
        <begin position="2"/>
        <end position="51"/>
    </location>
</feature>
<name>A0A497E2C6_UNCAE</name>
<protein>
    <recommendedName>
        <fullName evidence="1">N-sulphoglucosamine sulphohydrolase C-terminal domain-containing protein</fullName>
    </recommendedName>
</protein>
<organism evidence="2 3">
    <name type="scientific">Aerophobetes bacterium</name>
    <dbReference type="NCBI Taxonomy" id="2030807"/>
    <lineage>
        <taxon>Bacteria</taxon>
        <taxon>Candidatus Aerophobota</taxon>
    </lineage>
</organism>
<accession>A0A497E2C6</accession>
<evidence type="ECO:0000313" key="2">
    <source>
        <dbReference type="EMBL" id="RLE07560.1"/>
    </source>
</evidence>
<dbReference type="Gene3D" id="3.40.720.10">
    <property type="entry name" value="Alkaline Phosphatase, subunit A"/>
    <property type="match status" value="1"/>
</dbReference>
<proteinExistence type="predicted"/>
<dbReference type="EMBL" id="QMPZ01000158">
    <property type="protein sequence ID" value="RLE07560.1"/>
    <property type="molecule type" value="Genomic_DNA"/>
</dbReference>
<dbReference type="Pfam" id="PF16347">
    <property type="entry name" value="SGSH_C"/>
    <property type="match status" value="1"/>
</dbReference>
<sequence>MVRWDRYKYIFNPSDYDELYDLVNDPYEMNNLINQPEYKKIAEEGRLRLLKWIKDSKDPLEFAAKFLLGNSR</sequence>
<comment type="caution">
    <text evidence="2">The sequence shown here is derived from an EMBL/GenBank/DDBJ whole genome shotgun (WGS) entry which is preliminary data.</text>
</comment>